<comment type="caution">
    <text evidence="1">The sequence shown here is derived from an EMBL/GenBank/DDBJ whole genome shotgun (WGS) entry which is preliminary data.</text>
</comment>
<gene>
    <name evidence="1" type="ORF">Glove_228g66</name>
</gene>
<dbReference type="EMBL" id="PQFF01000211">
    <property type="protein sequence ID" value="RHZ73923.1"/>
    <property type="molecule type" value="Genomic_DNA"/>
</dbReference>
<dbReference type="Proteomes" id="UP000266861">
    <property type="component" value="Unassembled WGS sequence"/>
</dbReference>
<protein>
    <submittedName>
        <fullName evidence="1">Uncharacterized protein</fullName>
    </submittedName>
</protein>
<dbReference type="AlphaFoldDB" id="A0A397ILM7"/>
<keyword evidence="2" id="KW-1185">Reference proteome</keyword>
<evidence type="ECO:0000313" key="2">
    <source>
        <dbReference type="Proteomes" id="UP000266861"/>
    </source>
</evidence>
<sequence length="68" mass="8089">MGNIILELELDSEHWICNDKMEIHIKICTEFASIQIYGITQDLETHLYVNALEYVSDRNPREYLKNNF</sequence>
<organism evidence="1 2">
    <name type="scientific">Diversispora epigaea</name>
    <dbReference type="NCBI Taxonomy" id="1348612"/>
    <lineage>
        <taxon>Eukaryota</taxon>
        <taxon>Fungi</taxon>
        <taxon>Fungi incertae sedis</taxon>
        <taxon>Mucoromycota</taxon>
        <taxon>Glomeromycotina</taxon>
        <taxon>Glomeromycetes</taxon>
        <taxon>Diversisporales</taxon>
        <taxon>Diversisporaceae</taxon>
        <taxon>Diversispora</taxon>
    </lineage>
</organism>
<proteinExistence type="predicted"/>
<dbReference type="OrthoDB" id="2441719at2759"/>
<evidence type="ECO:0000313" key="1">
    <source>
        <dbReference type="EMBL" id="RHZ73923.1"/>
    </source>
</evidence>
<accession>A0A397ILM7</accession>
<name>A0A397ILM7_9GLOM</name>
<reference evidence="1 2" key="1">
    <citation type="submission" date="2018-08" db="EMBL/GenBank/DDBJ databases">
        <title>Genome and evolution of the arbuscular mycorrhizal fungus Diversispora epigaea (formerly Glomus versiforme) and its bacterial endosymbionts.</title>
        <authorList>
            <person name="Sun X."/>
            <person name="Fei Z."/>
            <person name="Harrison M."/>
        </authorList>
    </citation>
    <scope>NUCLEOTIDE SEQUENCE [LARGE SCALE GENOMIC DNA]</scope>
    <source>
        <strain evidence="1 2">IT104</strain>
    </source>
</reference>